<feature type="transmembrane region" description="Helical" evidence="1">
    <location>
        <begin position="125"/>
        <end position="146"/>
    </location>
</feature>
<evidence type="ECO:0000313" key="2">
    <source>
        <dbReference type="EMBL" id="MCM4080843.1"/>
    </source>
</evidence>
<dbReference type="Proteomes" id="UP001523216">
    <property type="component" value="Unassembled WGS sequence"/>
</dbReference>
<feature type="transmembrane region" description="Helical" evidence="1">
    <location>
        <begin position="21"/>
        <end position="40"/>
    </location>
</feature>
<keyword evidence="3" id="KW-1185">Reference proteome</keyword>
<comment type="caution">
    <text evidence="2">The sequence shown here is derived from an EMBL/GenBank/DDBJ whole genome shotgun (WGS) entry which is preliminary data.</text>
</comment>
<keyword evidence="1" id="KW-1133">Transmembrane helix</keyword>
<dbReference type="EMBL" id="JAMQOL010000035">
    <property type="protein sequence ID" value="MCM4080843.1"/>
    <property type="molecule type" value="Genomic_DNA"/>
</dbReference>
<name>A0ABT0Y472_9ACTN</name>
<organism evidence="2 3">
    <name type="scientific">Paractinoplanes hotanensis</name>
    <dbReference type="NCBI Taxonomy" id="2906497"/>
    <lineage>
        <taxon>Bacteria</taxon>
        <taxon>Bacillati</taxon>
        <taxon>Actinomycetota</taxon>
        <taxon>Actinomycetes</taxon>
        <taxon>Micromonosporales</taxon>
        <taxon>Micromonosporaceae</taxon>
        <taxon>Paractinoplanes</taxon>
    </lineage>
</organism>
<gene>
    <name evidence="2" type="ORF">LXN57_25025</name>
</gene>
<proteinExistence type="predicted"/>
<feature type="transmembrane region" description="Helical" evidence="1">
    <location>
        <begin position="84"/>
        <end position="105"/>
    </location>
</feature>
<dbReference type="RefSeq" id="WP_251800620.1">
    <property type="nucleotide sequence ID" value="NZ_JAMQOL010000035.1"/>
</dbReference>
<keyword evidence="1" id="KW-0472">Membrane</keyword>
<accession>A0ABT0Y472</accession>
<protein>
    <recommendedName>
        <fullName evidence="4">Integral membrane protein</fullName>
    </recommendedName>
</protein>
<reference evidence="2 3" key="1">
    <citation type="submission" date="2022-06" db="EMBL/GenBank/DDBJ databases">
        <title>Actinoplanes abujensis sp. nov., isolated from Nigerian arid soil.</title>
        <authorList>
            <person name="Ding P."/>
        </authorList>
    </citation>
    <scope>NUCLEOTIDE SEQUENCE [LARGE SCALE GENOMIC DNA]</scope>
    <source>
        <strain evidence="3">TRM88002</strain>
    </source>
</reference>
<evidence type="ECO:0000256" key="1">
    <source>
        <dbReference type="SAM" id="Phobius"/>
    </source>
</evidence>
<evidence type="ECO:0000313" key="3">
    <source>
        <dbReference type="Proteomes" id="UP001523216"/>
    </source>
</evidence>
<keyword evidence="1" id="KW-0812">Transmembrane</keyword>
<evidence type="ECO:0008006" key="4">
    <source>
        <dbReference type="Google" id="ProtNLM"/>
    </source>
</evidence>
<feature type="transmembrane region" description="Helical" evidence="1">
    <location>
        <begin position="60"/>
        <end position="77"/>
    </location>
</feature>
<sequence length="152" mass="16408">MTDQVMRVRTHAAWRDISPAQRVLAVVTAALLGVDAYVHLHDAAQYDQFRSSVMSEGTLFRIQGVVAIVVAIALLIWPRVLTWVVSLLVAGSAAVAVTLYTYVNVGQLGPLPNLYENTWNAPGKAFSAIAETLAALVAIAGLTLAVRARQRR</sequence>